<evidence type="ECO:0000256" key="4">
    <source>
        <dbReference type="ARBA" id="ARBA00022989"/>
    </source>
</evidence>
<evidence type="ECO:0000256" key="2">
    <source>
        <dbReference type="ARBA" id="ARBA00004141"/>
    </source>
</evidence>
<evidence type="ECO:0000256" key="9">
    <source>
        <dbReference type="ARBA" id="ARBA00023224"/>
    </source>
</evidence>
<dbReference type="PROSITE" id="PS50262">
    <property type="entry name" value="G_PROTEIN_RECEP_F1_2"/>
    <property type="match status" value="1"/>
</dbReference>
<evidence type="ECO:0000256" key="3">
    <source>
        <dbReference type="ARBA" id="ARBA00022692"/>
    </source>
</evidence>
<dbReference type="InterPro" id="IPR017452">
    <property type="entry name" value="GPCR_Rhodpsn_7TM"/>
</dbReference>
<dbReference type="Proteomes" id="UP000472275">
    <property type="component" value="Chromosome 16"/>
</dbReference>
<dbReference type="InParanoid" id="A0A663FCI2"/>
<dbReference type="GeneTree" id="ENSGT01150000286921"/>
<dbReference type="PANTHER" id="PTHR48018">
    <property type="entry name" value="OLFACTORY RECEPTOR"/>
    <property type="match status" value="1"/>
</dbReference>
<dbReference type="GO" id="GO:0004984">
    <property type="term" value="F:olfactory receptor activity"/>
    <property type="evidence" value="ECO:0007669"/>
    <property type="project" value="InterPro"/>
</dbReference>
<comment type="subcellular location">
    <subcellularLocation>
        <location evidence="2">Membrane</location>
        <topology evidence="2">Multi-pass membrane protein</topology>
    </subcellularLocation>
</comment>
<evidence type="ECO:0000256" key="6">
    <source>
        <dbReference type="ARBA" id="ARBA00023136"/>
    </source>
</evidence>
<evidence type="ECO:0000256" key="5">
    <source>
        <dbReference type="ARBA" id="ARBA00023040"/>
    </source>
</evidence>
<feature type="transmembrane region" description="Helical" evidence="10">
    <location>
        <begin position="152"/>
        <end position="180"/>
    </location>
</feature>
<feature type="transmembrane region" description="Helical" evidence="10">
    <location>
        <begin position="259"/>
        <end position="277"/>
    </location>
</feature>
<feature type="transmembrane region" description="Helical" evidence="10">
    <location>
        <begin position="123"/>
        <end position="140"/>
    </location>
</feature>
<dbReference type="FunFam" id="1.20.1070.10:FF:000003">
    <property type="entry name" value="Olfactory receptor"/>
    <property type="match status" value="1"/>
</dbReference>
<sequence>LSFNIYSASGTHSQGTLRGDVKMADENCTEATQFTFLGLTEHPQLKPVLFALFLGTYVLTLVGNLGLIALIRVSPQLHTPMYFFLGNLSFLDICYSSTIIPKMLLHLPAKNKVVSFAGCLTQLYFYTVFATAEIYLLAAMAHDRYVAISKPLLYKVVMSPGVCTSLVAGSYLAGLLNAIVHTSSLLRLSFCGPLVIDNFYCDGPPLFVVASTDTRLNEGLMFVFVGFNMMTTILLILTSYACIVVAVGRMGSAAGRRKACSTCASHLAAIIIFYVSATFNYMQPSSSNSLESKKIASIFYTIIVPVLNPMIYSLRNKEVKHAFSKYLKSHDKI</sequence>
<feature type="transmembrane region" description="Helical" evidence="10">
    <location>
        <begin position="48"/>
        <end position="70"/>
    </location>
</feature>
<accession>A0A663FCI2</accession>
<feature type="transmembrane region" description="Helical" evidence="10">
    <location>
        <begin position="220"/>
        <end position="247"/>
    </location>
</feature>
<evidence type="ECO:0000256" key="7">
    <source>
        <dbReference type="ARBA" id="ARBA00023170"/>
    </source>
</evidence>
<dbReference type="GO" id="GO:0004930">
    <property type="term" value="F:G protein-coupled receptor activity"/>
    <property type="evidence" value="ECO:0007669"/>
    <property type="project" value="UniProtKB-KW"/>
</dbReference>
<keyword evidence="6 10" id="KW-0472">Membrane</keyword>
<proteinExistence type="predicted"/>
<feature type="transmembrane region" description="Helical" evidence="10">
    <location>
        <begin position="297"/>
        <end position="314"/>
    </location>
</feature>
<dbReference type="PRINTS" id="PR00245">
    <property type="entry name" value="OLFACTORYR"/>
</dbReference>
<keyword evidence="7" id="KW-0675">Receptor</keyword>
<feature type="transmembrane region" description="Helical" evidence="10">
    <location>
        <begin position="82"/>
        <end position="103"/>
    </location>
</feature>
<keyword evidence="13" id="KW-1185">Reference proteome</keyword>
<keyword evidence="5" id="KW-0297">G-protein coupled receptor</keyword>
<gene>
    <name evidence="12" type="primary">LOC115351611</name>
</gene>
<dbReference type="Ensembl" id="ENSACCT00020022522.1">
    <property type="protein sequence ID" value="ENSACCP00020021566.1"/>
    <property type="gene ID" value="ENSACCG00020014849.1"/>
</dbReference>
<keyword evidence="8" id="KW-0325">Glycoprotein</keyword>
<evidence type="ECO:0000313" key="13">
    <source>
        <dbReference type="Proteomes" id="UP000472275"/>
    </source>
</evidence>
<dbReference type="Gene3D" id="1.20.1070.10">
    <property type="entry name" value="Rhodopsin 7-helix transmembrane proteins"/>
    <property type="match status" value="1"/>
</dbReference>
<keyword evidence="9" id="KW-0807">Transducer</keyword>
<comment type="function">
    <text evidence="1">Odorant receptor.</text>
</comment>
<reference evidence="12" key="1">
    <citation type="submission" date="2025-08" db="UniProtKB">
        <authorList>
            <consortium name="Ensembl"/>
        </authorList>
    </citation>
    <scope>IDENTIFICATION</scope>
</reference>
<dbReference type="SUPFAM" id="SSF81321">
    <property type="entry name" value="Family A G protein-coupled receptor-like"/>
    <property type="match status" value="1"/>
</dbReference>
<evidence type="ECO:0000256" key="8">
    <source>
        <dbReference type="ARBA" id="ARBA00023180"/>
    </source>
</evidence>
<evidence type="ECO:0000256" key="10">
    <source>
        <dbReference type="SAM" id="Phobius"/>
    </source>
</evidence>
<dbReference type="AlphaFoldDB" id="A0A663FCI2"/>
<evidence type="ECO:0000256" key="1">
    <source>
        <dbReference type="ARBA" id="ARBA00002936"/>
    </source>
</evidence>
<keyword evidence="3 10" id="KW-0812">Transmembrane</keyword>
<dbReference type="InterPro" id="IPR000725">
    <property type="entry name" value="Olfact_rcpt"/>
</dbReference>
<evidence type="ECO:0000313" key="12">
    <source>
        <dbReference type="Ensembl" id="ENSACCP00020021566.1"/>
    </source>
</evidence>
<feature type="domain" description="G-protein coupled receptors family 1 profile" evidence="11">
    <location>
        <begin position="63"/>
        <end position="312"/>
    </location>
</feature>
<keyword evidence="4 10" id="KW-1133">Transmembrane helix</keyword>
<name>A0A663FCI2_AQUCH</name>
<dbReference type="GO" id="GO:0016020">
    <property type="term" value="C:membrane"/>
    <property type="evidence" value="ECO:0007669"/>
    <property type="project" value="UniProtKB-SubCell"/>
</dbReference>
<dbReference type="Pfam" id="PF13853">
    <property type="entry name" value="7tm_4"/>
    <property type="match status" value="1"/>
</dbReference>
<dbReference type="InterPro" id="IPR000276">
    <property type="entry name" value="GPCR_Rhodpsn"/>
</dbReference>
<dbReference type="PRINTS" id="PR00237">
    <property type="entry name" value="GPCRRHODOPSN"/>
</dbReference>
<evidence type="ECO:0000259" key="11">
    <source>
        <dbReference type="PROSITE" id="PS50262"/>
    </source>
</evidence>
<organism evidence="12 13">
    <name type="scientific">Aquila chrysaetos chrysaetos</name>
    <dbReference type="NCBI Taxonomy" id="223781"/>
    <lineage>
        <taxon>Eukaryota</taxon>
        <taxon>Metazoa</taxon>
        <taxon>Chordata</taxon>
        <taxon>Craniata</taxon>
        <taxon>Vertebrata</taxon>
        <taxon>Euteleostomi</taxon>
        <taxon>Archelosauria</taxon>
        <taxon>Archosauria</taxon>
        <taxon>Dinosauria</taxon>
        <taxon>Saurischia</taxon>
        <taxon>Theropoda</taxon>
        <taxon>Coelurosauria</taxon>
        <taxon>Aves</taxon>
        <taxon>Neognathae</taxon>
        <taxon>Neoaves</taxon>
        <taxon>Telluraves</taxon>
        <taxon>Accipitrimorphae</taxon>
        <taxon>Accipitriformes</taxon>
        <taxon>Accipitridae</taxon>
        <taxon>Accipitrinae</taxon>
        <taxon>Aquila</taxon>
    </lineage>
</organism>
<reference evidence="12" key="2">
    <citation type="submission" date="2025-09" db="UniProtKB">
        <authorList>
            <consortium name="Ensembl"/>
        </authorList>
    </citation>
    <scope>IDENTIFICATION</scope>
</reference>
<protein>
    <submittedName>
        <fullName evidence="12">Olfactory receptor 1052-like</fullName>
    </submittedName>
</protein>